<protein>
    <submittedName>
        <fullName evidence="4">Predicted ATPase</fullName>
    </submittedName>
</protein>
<dbReference type="SUPFAM" id="SSF55073">
    <property type="entry name" value="Nucleotide cyclase"/>
    <property type="match status" value="1"/>
</dbReference>
<dbReference type="Proteomes" id="UP000199515">
    <property type="component" value="Unassembled WGS sequence"/>
</dbReference>
<keyword evidence="5" id="KW-1185">Reference proteome</keyword>
<dbReference type="Gene3D" id="3.40.50.300">
    <property type="entry name" value="P-loop containing nucleotide triphosphate hydrolases"/>
    <property type="match status" value="1"/>
</dbReference>
<dbReference type="Pfam" id="PF25872">
    <property type="entry name" value="HTH_77"/>
    <property type="match status" value="1"/>
</dbReference>
<organism evidence="4 5">
    <name type="scientific">Amycolatopsis xylanica</name>
    <dbReference type="NCBI Taxonomy" id="589385"/>
    <lineage>
        <taxon>Bacteria</taxon>
        <taxon>Bacillati</taxon>
        <taxon>Actinomycetota</taxon>
        <taxon>Actinomycetes</taxon>
        <taxon>Pseudonocardiales</taxon>
        <taxon>Pseudonocardiaceae</taxon>
        <taxon>Amycolatopsis</taxon>
    </lineage>
</organism>
<name>A0A1H3K8W6_9PSEU</name>
<dbReference type="InterPro" id="IPR041664">
    <property type="entry name" value="AAA_16"/>
</dbReference>
<evidence type="ECO:0000313" key="5">
    <source>
        <dbReference type="Proteomes" id="UP000199515"/>
    </source>
</evidence>
<proteinExistence type="predicted"/>
<dbReference type="EMBL" id="FNON01000005">
    <property type="protein sequence ID" value="SDY48636.1"/>
    <property type="molecule type" value="Genomic_DNA"/>
</dbReference>
<dbReference type="STRING" id="589385.SAMN05421504_105699"/>
<dbReference type="PRINTS" id="PR00364">
    <property type="entry name" value="DISEASERSIST"/>
</dbReference>
<evidence type="ECO:0000259" key="2">
    <source>
        <dbReference type="Pfam" id="PF13191"/>
    </source>
</evidence>
<dbReference type="PANTHER" id="PTHR47691">
    <property type="entry name" value="REGULATOR-RELATED"/>
    <property type="match status" value="1"/>
</dbReference>
<evidence type="ECO:0000259" key="3">
    <source>
        <dbReference type="Pfam" id="PF25872"/>
    </source>
</evidence>
<evidence type="ECO:0000256" key="1">
    <source>
        <dbReference type="SAM" id="MobiDB-lite"/>
    </source>
</evidence>
<feature type="region of interest" description="Disordered" evidence="1">
    <location>
        <begin position="174"/>
        <end position="194"/>
    </location>
</feature>
<dbReference type="AlphaFoldDB" id="A0A1H3K8W6"/>
<sequence>MAVDIASFGGRGDHVLRYVRKALYGLLSDCFQRCGIPLEKCYVEDRGDGAIVVVPAGTPESLLASSLVDWLRAGLRKHNELSSEVASIRLRVGLHSGEVHSDEHGIVGAAVNHVFRLLEASPLRAALDNSDALVALIVSDRVYQDVLKHAPDLVDPREFAQIPVKVKETSTTGWIRLPGEPTPREQPPACTGRVRPPSSFVGRQAEVEHLQGLVRGSRLVTLIGPGGTGKTRLAVETMHALIDGGDPVCADGAHFIDLAGYQAGDDLCRALLTGLQLATRSSSGPPASGPAADALVASLVKQRVLLLLDNCEQLLDDVAQVAETLLTRTTDTVLVTTSREALGIDGETTFPVGPLDVPPDHEDDLLGYPAVRLFVDRARAADPGFTLTAANGREIAGICRGLDGLPLPIELAAARVRALTPAQISALLADRFRLLACGSRTTPRHRTLEAVVDWSFHLLDEPARAAFVALAVFRGGFRLDEATELGSRLGIEPGAMVEHVVRLVDKSLLQATPGEAGAMRYRMLETLREYGMVRLEKIGLAHETAGHHAELYQDLARRLGTALHSGAQGAAISTLEREDDNLRAAFEFACRNGRHEIALRMVDALGWYLWMRGERVFGWPGLLRALDITPDQQEPLLRARALIWTCHLGAVGVTEPEARGHGEQAKEILERLGLTDGPEYTVCLFVGAFACYRDNDHTEGDKWVTHPLHRTRHEPGRRVAAGLRAQREGPRARHAGRVRAGGGHADHKHRPLPAVRRRLGRASRAALAQPYLRGHGPGHQGQM</sequence>
<feature type="region of interest" description="Disordered" evidence="1">
    <location>
        <begin position="723"/>
        <end position="749"/>
    </location>
</feature>
<dbReference type="Pfam" id="PF13191">
    <property type="entry name" value="AAA_16"/>
    <property type="match status" value="1"/>
</dbReference>
<accession>A0A1H3K8W6</accession>
<reference evidence="4 5" key="1">
    <citation type="submission" date="2016-10" db="EMBL/GenBank/DDBJ databases">
        <authorList>
            <person name="de Groot N.N."/>
        </authorList>
    </citation>
    <scope>NUCLEOTIDE SEQUENCE [LARGE SCALE GENOMIC DNA]</scope>
    <source>
        <strain evidence="4 5">CPCC 202699</strain>
    </source>
</reference>
<dbReference type="InterPro" id="IPR058852">
    <property type="entry name" value="HTH_77"/>
</dbReference>
<dbReference type="PANTHER" id="PTHR47691:SF3">
    <property type="entry name" value="HTH-TYPE TRANSCRIPTIONAL REGULATOR RV0890C-RELATED"/>
    <property type="match status" value="1"/>
</dbReference>
<dbReference type="InterPro" id="IPR027417">
    <property type="entry name" value="P-loop_NTPase"/>
</dbReference>
<dbReference type="InterPro" id="IPR029787">
    <property type="entry name" value="Nucleotide_cyclase"/>
</dbReference>
<gene>
    <name evidence="4" type="ORF">SAMN05421504_105699</name>
</gene>
<feature type="domain" description="Orc1-like AAA ATPase" evidence="2">
    <location>
        <begin position="200"/>
        <end position="331"/>
    </location>
</feature>
<evidence type="ECO:0000313" key="4">
    <source>
        <dbReference type="EMBL" id="SDY48636.1"/>
    </source>
</evidence>
<dbReference type="SUPFAM" id="SSF52540">
    <property type="entry name" value="P-loop containing nucleoside triphosphate hydrolases"/>
    <property type="match status" value="1"/>
</dbReference>
<dbReference type="Gene3D" id="3.30.70.1230">
    <property type="entry name" value="Nucleotide cyclase"/>
    <property type="match status" value="1"/>
</dbReference>
<feature type="domain" description="Winged helix-turn-helix" evidence="3">
    <location>
        <begin position="459"/>
        <end position="532"/>
    </location>
</feature>